<dbReference type="PANTHER" id="PTHR12461">
    <property type="entry name" value="HYPOXIA-INDUCIBLE FACTOR 1 ALPHA INHIBITOR-RELATED"/>
    <property type="match status" value="1"/>
</dbReference>
<name>A0ABN9RZW3_9DINO</name>
<dbReference type="Proteomes" id="UP001189429">
    <property type="component" value="Unassembled WGS sequence"/>
</dbReference>
<dbReference type="SUPFAM" id="SSF51197">
    <property type="entry name" value="Clavaminate synthase-like"/>
    <property type="match status" value="1"/>
</dbReference>
<dbReference type="EMBL" id="CAUYUJ010008569">
    <property type="protein sequence ID" value="CAK0824349.1"/>
    <property type="molecule type" value="Genomic_DNA"/>
</dbReference>
<feature type="domain" description="Cupin-like" evidence="1">
    <location>
        <begin position="2"/>
        <end position="120"/>
    </location>
</feature>
<dbReference type="Pfam" id="PF13621">
    <property type="entry name" value="Cupin_8"/>
    <property type="match status" value="1"/>
</dbReference>
<dbReference type="InterPro" id="IPR041667">
    <property type="entry name" value="Cupin_8"/>
</dbReference>
<evidence type="ECO:0000313" key="3">
    <source>
        <dbReference type="Proteomes" id="UP001189429"/>
    </source>
</evidence>
<comment type="caution">
    <text evidence="2">The sequence shown here is derived from an EMBL/GenBank/DDBJ whole genome shotgun (WGS) entry which is preliminary data.</text>
</comment>
<reference evidence="2" key="1">
    <citation type="submission" date="2023-10" db="EMBL/GenBank/DDBJ databases">
        <authorList>
            <person name="Chen Y."/>
            <person name="Shah S."/>
            <person name="Dougan E. K."/>
            <person name="Thang M."/>
            <person name="Chan C."/>
        </authorList>
    </citation>
    <scope>NUCLEOTIDE SEQUENCE [LARGE SCALE GENOMIC DNA]</scope>
</reference>
<sequence>MQTNLHCDQHSGFLVQVVGSKRVVLVGAGPPSDVAAREARRALRCRHWGDLRAPVNRRSWHHDGLPDVPVADWAGLANGGPFGPSSLGARIGLGQIAEVELQPGQALYIPKGVFHDVLSRGVDGLQSDETLGLVLRCFD</sequence>
<accession>A0ABN9RZW3</accession>
<dbReference type="PANTHER" id="PTHR12461:SF105">
    <property type="entry name" value="HYPOXIA-INDUCIBLE FACTOR 1-ALPHA INHIBITOR"/>
    <property type="match status" value="1"/>
</dbReference>
<organism evidence="2 3">
    <name type="scientific">Prorocentrum cordatum</name>
    <dbReference type="NCBI Taxonomy" id="2364126"/>
    <lineage>
        <taxon>Eukaryota</taxon>
        <taxon>Sar</taxon>
        <taxon>Alveolata</taxon>
        <taxon>Dinophyceae</taxon>
        <taxon>Prorocentrales</taxon>
        <taxon>Prorocentraceae</taxon>
        <taxon>Prorocentrum</taxon>
    </lineage>
</organism>
<protein>
    <recommendedName>
        <fullName evidence="1">Cupin-like domain-containing protein</fullName>
    </recommendedName>
</protein>
<evidence type="ECO:0000259" key="1">
    <source>
        <dbReference type="Pfam" id="PF13621"/>
    </source>
</evidence>
<dbReference type="Gene3D" id="2.60.120.650">
    <property type="entry name" value="Cupin"/>
    <property type="match status" value="1"/>
</dbReference>
<keyword evidence="3" id="KW-1185">Reference proteome</keyword>
<evidence type="ECO:0000313" key="2">
    <source>
        <dbReference type="EMBL" id="CAK0824349.1"/>
    </source>
</evidence>
<proteinExistence type="predicted"/>
<gene>
    <name evidence="2" type="ORF">PCOR1329_LOCUS24778</name>
</gene>